<dbReference type="EMBL" id="RBWS01000033">
    <property type="protein sequence ID" value="RKO68384.1"/>
    <property type="molecule type" value="Genomic_DNA"/>
</dbReference>
<organism evidence="1 2">
    <name type="scientific">Sphingobacterium puteale</name>
    <dbReference type="NCBI Taxonomy" id="2420510"/>
    <lineage>
        <taxon>Bacteria</taxon>
        <taxon>Pseudomonadati</taxon>
        <taxon>Bacteroidota</taxon>
        <taxon>Sphingobacteriia</taxon>
        <taxon>Sphingobacteriales</taxon>
        <taxon>Sphingobacteriaceae</taxon>
        <taxon>Sphingobacterium</taxon>
    </lineage>
</organism>
<evidence type="ECO:0000313" key="2">
    <source>
        <dbReference type="Proteomes" id="UP000282423"/>
    </source>
</evidence>
<reference evidence="1 2" key="1">
    <citation type="submission" date="2018-10" db="EMBL/GenBank/DDBJ databases">
        <title>Sphingobacterium sp. M05W1-28.</title>
        <authorList>
            <person name="Cai H."/>
        </authorList>
    </citation>
    <scope>NUCLEOTIDE SEQUENCE [LARGE SCALE GENOMIC DNA]</scope>
    <source>
        <strain evidence="1 2">M05W1-28</strain>
    </source>
</reference>
<accession>A0A420VPX6</accession>
<gene>
    <name evidence="1" type="ORF">D7322_27600</name>
</gene>
<sequence>MGPGFESQRDHKKRTKVRFFRLIHIFFAFLQQYSIHLKSSKTIPPGVHCGVNFHGLLLDKLNSNPLTHFSYLKLVKLK</sequence>
<keyword evidence="2" id="KW-1185">Reference proteome</keyword>
<proteinExistence type="predicted"/>
<evidence type="ECO:0000313" key="1">
    <source>
        <dbReference type="EMBL" id="RKO68384.1"/>
    </source>
</evidence>
<dbReference type="Proteomes" id="UP000282423">
    <property type="component" value="Unassembled WGS sequence"/>
</dbReference>
<protein>
    <submittedName>
        <fullName evidence="1">Uncharacterized protein</fullName>
    </submittedName>
</protein>
<comment type="caution">
    <text evidence="1">The sequence shown here is derived from an EMBL/GenBank/DDBJ whole genome shotgun (WGS) entry which is preliminary data.</text>
</comment>
<name>A0A420VPX6_9SPHI</name>
<dbReference type="AlphaFoldDB" id="A0A420VPX6"/>